<proteinExistence type="predicted"/>
<evidence type="ECO:0000313" key="4">
    <source>
        <dbReference type="EMBL" id="HJA78333.1"/>
    </source>
</evidence>
<dbReference type="SMART" id="SM00116">
    <property type="entry name" value="CBS"/>
    <property type="match status" value="2"/>
</dbReference>
<reference evidence="4" key="2">
    <citation type="submission" date="2021-04" db="EMBL/GenBank/DDBJ databases">
        <authorList>
            <person name="Gilroy R."/>
        </authorList>
    </citation>
    <scope>NUCLEOTIDE SEQUENCE</scope>
    <source>
        <strain evidence="4">5032</strain>
    </source>
</reference>
<dbReference type="EMBL" id="DWZD01000015">
    <property type="protein sequence ID" value="HJA78333.1"/>
    <property type="molecule type" value="Genomic_DNA"/>
</dbReference>
<keyword evidence="1 2" id="KW-0129">CBS domain</keyword>
<dbReference type="InterPro" id="IPR000644">
    <property type="entry name" value="CBS_dom"/>
</dbReference>
<organism evidence="4 5">
    <name type="scientific">Candidatus Desulfovibrio intestinavium</name>
    <dbReference type="NCBI Taxonomy" id="2838534"/>
    <lineage>
        <taxon>Bacteria</taxon>
        <taxon>Pseudomonadati</taxon>
        <taxon>Thermodesulfobacteriota</taxon>
        <taxon>Desulfovibrionia</taxon>
        <taxon>Desulfovibrionales</taxon>
        <taxon>Desulfovibrionaceae</taxon>
        <taxon>Desulfovibrio</taxon>
    </lineage>
</organism>
<reference evidence="4" key="1">
    <citation type="journal article" date="2021" name="PeerJ">
        <title>Extensive microbial diversity within the chicken gut microbiome revealed by metagenomics and culture.</title>
        <authorList>
            <person name="Gilroy R."/>
            <person name="Ravi A."/>
            <person name="Getino M."/>
            <person name="Pursley I."/>
            <person name="Horton D.L."/>
            <person name="Alikhan N.F."/>
            <person name="Baker D."/>
            <person name="Gharbi K."/>
            <person name="Hall N."/>
            <person name="Watson M."/>
            <person name="Adriaenssens E.M."/>
            <person name="Foster-Nyarko E."/>
            <person name="Jarju S."/>
            <person name="Secka A."/>
            <person name="Antonio M."/>
            <person name="Oren A."/>
            <person name="Chaudhuri R.R."/>
            <person name="La Ragione R."/>
            <person name="Hildebrand F."/>
            <person name="Pallen M.J."/>
        </authorList>
    </citation>
    <scope>NUCLEOTIDE SEQUENCE</scope>
    <source>
        <strain evidence="4">5032</strain>
    </source>
</reference>
<dbReference type="PANTHER" id="PTHR43080:SF2">
    <property type="entry name" value="CBS DOMAIN-CONTAINING PROTEIN"/>
    <property type="match status" value="1"/>
</dbReference>
<name>A0A9D2HMR1_9BACT</name>
<evidence type="ECO:0000256" key="2">
    <source>
        <dbReference type="PROSITE-ProRule" id="PRU00703"/>
    </source>
</evidence>
<dbReference type="CDD" id="cd04584">
    <property type="entry name" value="CBS_pair_AcuB_like"/>
    <property type="match status" value="1"/>
</dbReference>
<dbReference type="InterPro" id="IPR051257">
    <property type="entry name" value="Diverse_CBS-Domain"/>
</dbReference>
<accession>A0A9D2HMR1</accession>
<evidence type="ECO:0000259" key="3">
    <source>
        <dbReference type="PROSITE" id="PS51371"/>
    </source>
</evidence>
<dbReference type="Proteomes" id="UP000823821">
    <property type="component" value="Unassembled WGS sequence"/>
</dbReference>
<comment type="caution">
    <text evidence="4">The sequence shown here is derived from an EMBL/GenBank/DDBJ whole genome shotgun (WGS) entry which is preliminary data.</text>
</comment>
<dbReference type="SUPFAM" id="SSF55021">
    <property type="entry name" value="ACT-like"/>
    <property type="match status" value="1"/>
</dbReference>
<dbReference type="PROSITE" id="PS51371">
    <property type="entry name" value="CBS"/>
    <property type="match status" value="2"/>
</dbReference>
<evidence type="ECO:0000313" key="5">
    <source>
        <dbReference type="Proteomes" id="UP000823821"/>
    </source>
</evidence>
<gene>
    <name evidence="4" type="ORF">H9784_01995</name>
</gene>
<dbReference type="Pfam" id="PF00571">
    <property type="entry name" value="CBS"/>
    <property type="match status" value="2"/>
</dbReference>
<dbReference type="InterPro" id="IPR045865">
    <property type="entry name" value="ACT-like_dom_sf"/>
</dbReference>
<sequence>MAVKHWMTNDVITVKADTSLLKCRNLMKEKNIRRVPVVDDDNHVIGIISDRDVKSASPSKATALEVHEMQYLLAEIKARDIMTPSPVTVKPETTVENAAVLMVDKKIGGLPVVGDDGRLCGIITDQDIFKVLIDITGARLGGLYLALEVEDRPGAMRPVFDTLREQGARISSVLSRNPEGAGKRQVFIRTMPMSGPSQEAATVDALRGVAKVLDFSHCEPV</sequence>
<feature type="domain" description="CBS" evidence="3">
    <location>
        <begin position="7"/>
        <end position="64"/>
    </location>
</feature>
<feature type="domain" description="CBS" evidence="3">
    <location>
        <begin position="82"/>
        <end position="140"/>
    </location>
</feature>
<dbReference type="InterPro" id="IPR046342">
    <property type="entry name" value="CBS_dom_sf"/>
</dbReference>
<protein>
    <submittedName>
        <fullName evidence="4">CBS and ACT domain-containing protein</fullName>
    </submittedName>
</protein>
<dbReference type="SUPFAM" id="SSF54631">
    <property type="entry name" value="CBS-domain pair"/>
    <property type="match status" value="1"/>
</dbReference>
<dbReference type="PANTHER" id="PTHR43080">
    <property type="entry name" value="CBS DOMAIN-CONTAINING PROTEIN CBSX3, MITOCHONDRIAL"/>
    <property type="match status" value="1"/>
</dbReference>
<dbReference type="AlphaFoldDB" id="A0A9D2HMR1"/>
<dbReference type="Gene3D" id="3.10.580.10">
    <property type="entry name" value="CBS-domain"/>
    <property type="match status" value="1"/>
</dbReference>
<evidence type="ECO:0000256" key="1">
    <source>
        <dbReference type="ARBA" id="ARBA00023122"/>
    </source>
</evidence>